<proteinExistence type="predicted"/>
<dbReference type="EMBL" id="ML143396">
    <property type="protein sequence ID" value="TBU32166.1"/>
    <property type="molecule type" value="Genomic_DNA"/>
</dbReference>
<evidence type="ECO:0000313" key="4">
    <source>
        <dbReference type="Proteomes" id="UP000292082"/>
    </source>
</evidence>
<sequence length="94" mass="10328">MSVFQAHPVKLRGLTSTILISTIIAMTVVSTLLTASHGSGCTSTSYPRLTLRPPAAHVCMYLHFTPEISTNLQFHIAQAPRQDRFVVFPCALRC</sequence>
<reference evidence="2 4" key="1">
    <citation type="submission" date="2019-01" db="EMBL/GenBank/DDBJ databases">
        <title>Draft genome sequences of three monokaryotic isolates of the white-rot basidiomycete fungus Dichomitus squalens.</title>
        <authorList>
            <consortium name="DOE Joint Genome Institute"/>
            <person name="Lopez S.C."/>
            <person name="Andreopoulos B."/>
            <person name="Pangilinan J."/>
            <person name="Lipzen A."/>
            <person name="Riley R."/>
            <person name="Ahrendt S."/>
            <person name="Ng V."/>
            <person name="Barry K."/>
            <person name="Daum C."/>
            <person name="Grigoriev I.V."/>
            <person name="Hilden K.S."/>
            <person name="Makela M.R."/>
            <person name="de Vries R.P."/>
        </authorList>
    </citation>
    <scope>NUCLEOTIDE SEQUENCE [LARGE SCALE GENOMIC DNA]</scope>
    <source>
        <strain evidence="3 4">CBS 464.89</strain>
        <strain evidence="2">OM18370.1</strain>
    </source>
</reference>
<feature type="transmembrane region" description="Helical" evidence="1">
    <location>
        <begin position="12"/>
        <end position="33"/>
    </location>
</feature>
<name>A0A4Q9N0J4_9APHY</name>
<keyword evidence="1" id="KW-0472">Membrane</keyword>
<keyword evidence="1" id="KW-1133">Transmembrane helix</keyword>
<dbReference type="EMBL" id="ML145099">
    <property type="protein sequence ID" value="TBU61358.1"/>
    <property type="molecule type" value="Genomic_DNA"/>
</dbReference>
<dbReference type="Proteomes" id="UP000292082">
    <property type="component" value="Unassembled WGS sequence"/>
</dbReference>
<evidence type="ECO:0000256" key="1">
    <source>
        <dbReference type="SAM" id="Phobius"/>
    </source>
</evidence>
<gene>
    <name evidence="3" type="ORF">BD310DRAFT_921286</name>
    <name evidence="2" type="ORF">BD311DRAFT_751421</name>
</gene>
<accession>A0A4Q9N0J4</accession>
<evidence type="ECO:0000313" key="3">
    <source>
        <dbReference type="EMBL" id="TBU61358.1"/>
    </source>
</evidence>
<dbReference type="Proteomes" id="UP000292957">
    <property type="component" value="Unassembled WGS sequence"/>
</dbReference>
<dbReference type="AlphaFoldDB" id="A0A4Q9N0J4"/>
<evidence type="ECO:0000313" key="2">
    <source>
        <dbReference type="EMBL" id="TBU32166.1"/>
    </source>
</evidence>
<keyword evidence="4" id="KW-1185">Reference proteome</keyword>
<keyword evidence="1" id="KW-0812">Transmembrane</keyword>
<organism evidence="2">
    <name type="scientific">Dichomitus squalens</name>
    <dbReference type="NCBI Taxonomy" id="114155"/>
    <lineage>
        <taxon>Eukaryota</taxon>
        <taxon>Fungi</taxon>
        <taxon>Dikarya</taxon>
        <taxon>Basidiomycota</taxon>
        <taxon>Agaricomycotina</taxon>
        <taxon>Agaricomycetes</taxon>
        <taxon>Polyporales</taxon>
        <taxon>Polyporaceae</taxon>
        <taxon>Dichomitus</taxon>
    </lineage>
</organism>
<protein>
    <submittedName>
        <fullName evidence="2">Uncharacterized protein</fullName>
    </submittedName>
</protein>